<keyword evidence="3" id="KW-1185">Reference proteome</keyword>
<dbReference type="AlphaFoldDB" id="A0A914E7Y4"/>
<dbReference type="PANTHER" id="PTHR37960:SF2">
    <property type="entry name" value="PROTEIN CBG20683"/>
    <property type="match status" value="1"/>
</dbReference>
<protein>
    <submittedName>
        <fullName evidence="4">Uncharacterized protein</fullName>
    </submittedName>
</protein>
<feature type="compositionally biased region" description="Polar residues" evidence="2">
    <location>
        <begin position="131"/>
        <end position="150"/>
    </location>
</feature>
<evidence type="ECO:0000313" key="3">
    <source>
        <dbReference type="Proteomes" id="UP000887540"/>
    </source>
</evidence>
<keyword evidence="1" id="KW-0175">Coiled coil</keyword>
<name>A0A914E7Y4_9BILA</name>
<dbReference type="PANTHER" id="PTHR37960">
    <property type="entry name" value="PROTEIN CBG06493-RELATED"/>
    <property type="match status" value="1"/>
</dbReference>
<sequence>MPKNFFKDLFGRKKVSNKENIDIADKFNRQVTFRHSNYEPNGGSQKYTYHGEDIDLSNPTAPYHTKTAPKRRKGPRSCPGGPGQDFDDDCSQNSGELNRSFQSEFVTTSRPSKSARRRNNHFRPNYDGENSMANETQQRQPFSQANNGNSYVNQSMRLDRSRYQEPNESMDSSSNGGDWELSKEHVMKMQQQVVRYQKKLAKAISRERLARQELEQEKNRRIQSENRLHQRIYDLEQENLRLRTCLEYEQGQRRMREMSYPSYDPSRFLPTPNMIFSMNTATTSSVATADGAGEHLASRSNMPFPLLNLETPDETKVFRQNDSDVLSQRPAGTPLMSNISTSSVDFGMSERPRASSKLSSSSILTLTQRKPHLLHDDGYGTTSVADDSVSMRSRFSTKAIPQKRLRRSCSLILL</sequence>
<feature type="compositionally biased region" description="Polar residues" evidence="2">
    <location>
        <begin position="35"/>
        <end position="47"/>
    </location>
</feature>
<feature type="coiled-coil region" evidence="1">
    <location>
        <begin position="186"/>
        <end position="227"/>
    </location>
</feature>
<proteinExistence type="predicted"/>
<evidence type="ECO:0000313" key="4">
    <source>
        <dbReference type="WBParaSite" id="ACRNAN_scaffold631.g13496.t1"/>
    </source>
</evidence>
<organism evidence="3 4">
    <name type="scientific">Acrobeloides nanus</name>
    <dbReference type="NCBI Taxonomy" id="290746"/>
    <lineage>
        <taxon>Eukaryota</taxon>
        <taxon>Metazoa</taxon>
        <taxon>Ecdysozoa</taxon>
        <taxon>Nematoda</taxon>
        <taxon>Chromadorea</taxon>
        <taxon>Rhabditida</taxon>
        <taxon>Tylenchina</taxon>
        <taxon>Cephalobomorpha</taxon>
        <taxon>Cephaloboidea</taxon>
        <taxon>Cephalobidae</taxon>
        <taxon>Acrobeloides</taxon>
    </lineage>
</organism>
<dbReference type="WBParaSite" id="ACRNAN_scaffold631.g13496.t1">
    <property type="protein sequence ID" value="ACRNAN_scaffold631.g13496.t1"/>
    <property type="gene ID" value="ACRNAN_scaffold631.g13496"/>
</dbReference>
<evidence type="ECO:0000256" key="1">
    <source>
        <dbReference type="SAM" id="Coils"/>
    </source>
</evidence>
<accession>A0A914E7Y4</accession>
<reference evidence="4" key="1">
    <citation type="submission" date="2022-11" db="UniProtKB">
        <authorList>
            <consortium name="WormBaseParasite"/>
        </authorList>
    </citation>
    <scope>IDENTIFICATION</scope>
</reference>
<feature type="region of interest" description="Disordered" evidence="2">
    <location>
        <begin position="35"/>
        <end position="150"/>
    </location>
</feature>
<dbReference type="Proteomes" id="UP000887540">
    <property type="component" value="Unplaced"/>
</dbReference>
<evidence type="ECO:0000256" key="2">
    <source>
        <dbReference type="SAM" id="MobiDB-lite"/>
    </source>
</evidence>
<feature type="compositionally biased region" description="Polar residues" evidence="2">
    <location>
        <begin position="91"/>
        <end position="112"/>
    </location>
</feature>